<dbReference type="Proteomes" id="UP001147746">
    <property type="component" value="Unassembled WGS sequence"/>
</dbReference>
<evidence type="ECO:0000256" key="2">
    <source>
        <dbReference type="ARBA" id="ARBA00009638"/>
    </source>
</evidence>
<comment type="caution">
    <text evidence="9">The sequence shown here is derived from an EMBL/GenBank/DDBJ whole genome shotgun (WGS) entry which is preliminary data.</text>
</comment>
<evidence type="ECO:0000256" key="6">
    <source>
        <dbReference type="ARBA" id="ARBA00022842"/>
    </source>
</evidence>
<dbReference type="GO" id="GO:0005525">
    <property type="term" value="F:GTP binding"/>
    <property type="evidence" value="ECO:0007669"/>
    <property type="project" value="UniProtKB-KW"/>
</dbReference>
<organism evidence="9 10">
    <name type="scientific">Penicillium atrosanguineum</name>
    <dbReference type="NCBI Taxonomy" id="1132637"/>
    <lineage>
        <taxon>Eukaryota</taxon>
        <taxon>Fungi</taxon>
        <taxon>Dikarya</taxon>
        <taxon>Ascomycota</taxon>
        <taxon>Pezizomycotina</taxon>
        <taxon>Eurotiomycetes</taxon>
        <taxon>Eurotiomycetidae</taxon>
        <taxon>Eurotiales</taxon>
        <taxon>Aspergillaceae</taxon>
        <taxon>Penicillium</taxon>
    </lineage>
</organism>
<evidence type="ECO:0000256" key="1">
    <source>
        <dbReference type="ARBA" id="ARBA00001946"/>
    </source>
</evidence>
<dbReference type="EMBL" id="JAPZBO010000009">
    <property type="protein sequence ID" value="KAJ5303574.1"/>
    <property type="molecule type" value="Genomic_DNA"/>
</dbReference>
<evidence type="ECO:0000256" key="7">
    <source>
        <dbReference type="ARBA" id="ARBA00023134"/>
    </source>
</evidence>
<dbReference type="Pfam" id="PF01926">
    <property type="entry name" value="MMR_HSR1"/>
    <property type="match status" value="1"/>
</dbReference>
<keyword evidence="4" id="KW-0479">Metal-binding</keyword>
<dbReference type="InterPro" id="IPR052279">
    <property type="entry name" value="EngB_GTPase"/>
</dbReference>
<dbReference type="InterPro" id="IPR030393">
    <property type="entry name" value="G_ENGB_dom"/>
</dbReference>
<keyword evidence="5" id="KW-0547">Nucleotide-binding</keyword>
<evidence type="ECO:0000256" key="4">
    <source>
        <dbReference type="ARBA" id="ARBA00022723"/>
    </source>
</evidence>
<keyword evidence="6" id="KW-0460">Magnesium</keyword>
<gene>
    <name evidence="9" type="ORF">N7476_010373</name>
</gene>
<evidence type="ECO:0000313" key="10">
    <source>
        <dbReference type="Proteomes" id="UP001147746"/>
    </source>
</evidence>
<evidence type="ECO:0000256" key="3">
    <source>
        <dbReference type="ARBA" id="ARBA00015370"/>
    </source>
</evidence>
<dbReference type="GO" id="GO:0005739">
    <property type="term" value="C:mitochondrion"/>
    <property type="evidence" value="ECO:0007669"/>
    <property type="project" value="TreeGrafter"/>
</dbReference>
<dbReference type="AlphaFoldDB" id="A0A9W9L481"/>
<dbReference type="PANTHER" id="PTHR46498:SF1">
    <property type="entry name" value="GTP-BINDING PROTEIN 8"/>
    <property type="match status" value="1"/>
</dbReference>
<dbReference type="InterPro" id="IPR027417">
    <property type="entry name" value="P-loop_NTPase"/>
</dbReference>
<dbReference type="NCBIfam" id="TIGR03598">
    <property type="entry name" value="GTPase_YsxC"/>
    <property type="match status" value="1"/>
</dbReference>
<evidence type="ECO:0000256" key="5">
    <source>
        <dbReference type="ARBA" id="ARBA00022741"/>
    </source>
</evidence>
<proteinExistence type="inferred from homology"/>
<comment type="cofactor">
    <cofactor evidence="1">
        <name>Mg(2+)</name>
        <dbReference type="ChEBI" id="CHEBI:18420"/>
    </cofactor>
</comment>
<dbReference type="Gene3D" id="3.40.50.300">
    <property type="entry name" value="P-loop containing nucleotide triphosphate hydrolases"/>
    <property type="match status" value="1"/>
</dbReference>
<dbReference type="OrthoDB" id="391988at2759"/>
<dbReference type="PROSITE" id="PS51706">
    <property type="entry name" value="G_ENGB"/>
    <property type="match status" value="1"/>
</dbReference>
<reference evidence="9" key="2">
    <citation type="journal article" date="2023" name="IMA Fungus">
        <title>Comparative genomic study of the Penicillium genus elucidates a diverse pangenome and 15 lateral gene transfer events.</title>
        <authorList>
            <person name="Petersen C."/>
            <person name="Sorensen T."/>
            <person name="Nielsen M.R."/>
            <person name="Sondergaard T.E."/>
            <person name="Sorensen J.L."/>
            <person name="Fitzpatrick D.A."/>
            <person name="Frisvad J.C."/>
            <person name="Nielsen K.L."/>
        </authorList>
    </citation>
    <scope>NUCLEOTIDE SEQUENCE</scope>
    <source>
        <strain evidence="9">IBT 21472</strain>
    </source>
</reference>
<evidence type="ECO:0000256" key="8">
    <source>
        <dbReference type="SAM" id="MobiDB-lite"/>
    </source>
</evidence>
<dbReference type="SUPFAM" id="SSF52540">
    <property type="entry name" value="P-loop containing nucleoside triphosphate hydrolases"/>
    <property type="match status" value="1"/>
</dbReference>
<sequence>MKTLSCRLSKPARRLYSTSKPTPNAGPPPPNPNKRDLKDLATSDLCYYWDTKSPTAEQLAFANKLFTPSRHSPLKLWSASKFRTTPMSSLEPEVAFLGRSNVGKSSLLNAIMGQEICWTSSKPGRTREMNAFGIGGTKGGEHKVVLLDMPGYGKASRSEWGSEIMKYLKGRKQLRRAFILVDSEHGIKPNDAYILGLFRRYAIPHQIVISKVDKVLGKKQKQVKTGVSTIGLQRLQEMLQGLREAVQPDIRVSEGPGALGELITCSADIKVGPGRALGVDAVRWAILSAAGIDGSLEGGTLASEKMSAASSALP</sequence>
<evidence type="ECO:0000313" key="9">
    <source>
        <dbReference type="EMBL" id="KAJ5303574.1"/>
    </source>
</evidence>
<keyword evidence="7" id="KW-0342">GTP-binding</keyword>
<reference evidence="9" key="1">
    <citation type="submission" date="2022-12" db="EMBL/GenBank/DDBJ databases">
        <authorList>
            <person name="Petersen C."/>
        </authorList>
    </citation>
    <scope>NUCLEOTIDE SEQUENCE</scope>
    <source>
        <strain evidence="9">IBT 21472</strain>
    </source>
</reference>
<dbReference type="CDD" id="cd01876">
    <property type="entry name" value="YihA_EngB"/>
    <property type="match status" value="1"/>
</dbReference>
<accession>A0A9W9L481</accession>
<dbReference type="InterPro" id="IPR019987">
    <property type="entry name" value="GTP-bd_ribosome_bio_YsxC"/>
</dbReference>
<dbReference type="PANTHER" id="PTHR46498">
    <property type="entry name" value="GTP-BINDING PROTEIN 8"/>
    <property type="match status" value="1"/>
</dbReference>
<protein>
    <recommendedName>
        <fullName evidence="3">GTP-binding protein 8</fullName>
    </recommendedName>
</protein>
<name>A0A9W9L481_9EURO</name>
<feature type="region of interest" description="Disordered" evidence="8">
    <location>
        <begin position="1"/>
        <end position="37"/>
    </location>
</feature>
<keyword evidence="10" id="KW-1185">Reference proteome</keyword>
<dbReference type="InterPro" id="IPR006073">
    <property type="entry name" value="GTP-bd"/>
</dbReference>
<comment type="similarity">
    <text evidence="2">Belongs to the TRAFAC class TrmE-Era-EngA-EngB-Septin-like GTPase superfamily. EngB GTPase family.</text>
</comment>
<dbReference type="GO" id="GO:0046872">
    <property type="term" value="F:metal ion binding"/>
    <property type="evidence" value="ECO:0007669"/>
    <property type="project" value="UniProtKB-KW"/>
</dbReference>
<dbReference type="FunFam" id="3.40.50.300:FF:001874">
    <property type="entry name" value="GTP binding protein (EngB), putative"/>
    <property type="match status" value="1"/>
</dbReference>